<accession>A0A5B7F7E0</accession>
<comment type="caution">
    <text evidence="2">The sequence shown here is derived from an EMBL/GenBank/DDBJ whole genome shotgun (WGS) entry which is preliminary data.</text>
</comment>
<dbReference type="AlphaFoldDB" id="A0A5B7F7E0"/>
<evidence type="ECO:0000313" key="3">
    <source>
        <dbReference type="Proteomes" id="UP000324222"/>
    </source>
</evidence>
<name>A0A5B7F7E0_PORTR</name>
<evidence type="ECO:0000313" key="2">
    <source>
        <dbReference type="EMBL" id="MPC40993.1"/>
    </source>
</evidence>
<feature type="region of interest" description="Disordered" evidence="1">
    <location>
        <begin position="1"/>
        <end position="107"/>
    </location>
</feature>
<feature type="compositionally biased region" description="Acidic residues" evidence="1">
    <location>
        <begin position="56"/>
        <end position="67"/>
    </location>
</feature>
<proteinExistence type="predicted"/>
<sequence>MRLSTYPVWFDTHHHNTQPNPDRSPSGPAESLHPAKGSTFQHIRNSYDDGGGGGGGDDEDDDDDDDDERKKKEKKSFRQFNQGLSTKDSQESTRLRPISEQGTEQQDLVRESLGPHSQTLQSYLHRFQQVVGEI</sequence>
<dbReference type="EMBL" id="VSRR010004884">
    <property type="protein sequence ID" value="MPC40993.1"/>
    <property type="molecule type" value="Genomic_DNA"/>
</dbReference>
<organism evidence="2 3">
    <name type="scientific">Portunus trituberculatus</name>
    <name type="common">Swimming crab</name>
    <name type="synonym">Neptunus trituberculatus</name>
    <dbReference type="NCBI Taxonomy" id="210409"/>
    <lineage>
        <taxon>Eukaryota</taxon>
        <taxon>Metazoa</taxon>
        <taxon>Ecdysozoa</taxon>
        <taxon>Arthropoda</taxon>
        <taxon>Crustacea</taxon>
        <taxon>Multicrustacea</taxon>
        <taxon>Malacostraca</taxon>
        <taxon>Eumalacostraca</taxon>
        <taxon>Eucarida</taxon>
        <taxon>Decapoda</taxon>
        <taxon>Pleocyemata</taxon>
        <taxon>Brachyura</taxon>
        <taxon>Eubrachyura</taxon>
        <taxon>Portunoidea</taxon>
        <taxon>Portunidae</taxon>
        <taxon>Portuninae</taxon>
        <taxon>Portunus</taxon>
    </lineage>
</organism>
<evidence type="ECO:0000256" key="1">
    <source>
        <dbReference type="SAM" id="MobiDB-lite"/>
    </source>
</evidence>
<reference evidence="2 3" key="1">
    <citation type="submission" date="2019-05" db="EMBL/GenBank/DDBJ databases">
        <title>Another draft genome of Portunus trituberculatus and its Hox gene families provides insights of decapod evolution.</title>
        <authorList>
            <person name="Jeong J.-H."/>
            <person name="Song I."/>
            <person name="Kim S."/>
            <person name="Choi T."/>
            <person name="Kim D."/>
            <person name="Ryu S."/>
            <person name="Kim W."/>
        </authorList>
    </citation>
    <scope>NUCLEOTIDE SEQUENCE [LARGE SCALE GENOMIC DNA]</scope>
    <source>
        <tissue evidence="2">Muscle</tissue>
    </source>
</reference>
<keyword evidence="3" id="KW-1185">Reference proteome</keyword>
<gene>
    <name evidence="2" type="ORF">E2C01_034572</name>
</gene>
<protein>
    <submittedName>
        <fullName evidence="2">Uncharacterized protein</fullName>
    </submittedName>
</protein>
<dbReference type="Proteomes" id="UP000324222">
    <property type="component" value="Unassembled WGS sequence"/>
</dbReference>
<feature type="compositionally biased region" description="Polar residues" evidence="1">
    <location>
        <begin position="78"/>
        <end position="87"/>
    </location>
</feature>